<feature type="region of interest" description="Disordered" evidence="3">
    <location>
        <begin position="177"/>
        <end position="252"/>
    </location>
</feature>
<name>A0ABQ9JD95_9CUCU</name>
<dbReference type="Gene3D" id="3.30.70.330">
    <property type="match status" value="2"/>
</dbReference>
<keyword evidence="1 2" id="KW-0694">RNA-binding</keyword>
<protein>
    <recommendedName>
        <fullName evidence="4">RRM domain-containing protein</fullName>
    </recommendedName>
</protein>
<dbReference type="PANTHER" id="PTHR23003:SF53">
    <property type="entry name" value="SERINE-ARGININE PROTEIN 55-LIKE PROTEIN"/>
    <property type="match status" value="1"/>
</dbReference>
<evidence type="ECO:0000259" key="4">
    <source>
        <dbReference type="PROSITE" id="PS50102"/>
    </source>
</evidence>
<feature type="domain" description="RRM" evidence="4">
    <location>
        <begin position="5"/>
        <end position="75"/>
    </location>
</feature>
<accession>A0ABQ9JD95</accession>
<gene>
    <name evidence="5" type="ORF">NQ317_019632</name>
</gene>
<keyword evidence="6" id="KW-1185">Reference proteome</keyword>
<feature type="compositionally biased region" description="Basic and acidic residues" evidence="3">
    <location>
        <begin position="225"/>
        <end position="240"/>
    </location>
</feature>
<evidence type="ECO:0000256" key="2">
    <source>
        <dbReference type="PROSITE-ProRule" id="PRU00176"/>
    </source>
</evidence>
<dbReference type="SMART" id="SM00360">
    <property type="entry name" value="RRM"/>
    <property type="match status" value="2"/>
</dbReference>
<feature type="region of interest" description="Disordered" evidence="3">
    <location>
        <begin position="73"/>
        <end position="106"/>
    </location>
</feature>
<proteinExistence type="predicted"/>
<dbReference type="InterPro" id="IPR050374">
    <property type="entry name" value="RRT5_SRSF_SR"/>
</dbReference>
<evidence type="ECO:0000313" key="6">
    <source>
        <dbReference type="Proteomes" id="UP001162164"/>
    </source>
</evidence>
<feature type="domain" description="RRM" evidence="4">
    <location>
        <begin position="113"/>
        <end position="183"/>
    </location>
</feature>
<dbReference type="SUPFAM" id="SSF54928">
    <property type="entry name" value="RNA-binding domain, RBD"/>
    <property type="match status" value="1"/>
</dbReference>
<dbReference type="PROSITE" id="PS50102">
    <property type="entry name" value="RRM"/>
    <property type="match status" value="2"/>
</dbReference>
<evidence type="ECO:0000256" key="1">
    <source>
        <dbReference type="ARBA" id="ARBA00022884"/>
    </source>
</evidence>
<dbReference type="InterPro" id="IPR035979">
    <property type="entry name" value="RBD_domain_sf"/>
</dbReference>
<dbReference type="PANTHER" id="PTHR23003">
    <property type="entry name" value="RNA RECOGNITION MOTIF RRM DOMAIN CONTAINING PROTEIN"/>
    <property type="match status" value="1"/>
</dbReference>
<dbReference type="Proteomes" id="UP001162164">
    <property type="component" value="Unassembled WGS sequence"/>
</dbReference>
<evidence type="ECO:0000256" key="3">
    <source>
        <dbReference type="SAM" id="MobiDB-lite"/>
    </source>
</evidence>
<dbReference type="Pfam" id="PF00076">
    <property type="entry name" value="RRM_1"/>
    <property type="match status" value="2"/>
</dbReference>
<comment type="caution">
    <text evidence="5">The sequence shown here is derived from an EMBL/GenBank/DDBJ whole genome shotgun (WGS) entry which is preliminary data.</text>
</comment>
<reference evidence="5" key="1">
    <citation type="journal article" date="2023" name="Insect Mol. Biol.">
        <title>Genome sequencing provides insights into the evolution of gene families encoding plant cell wall-degrading enzymes in longhorned beetles.</title>
        <authorList>
            <person name="Shin N.R."/>
            <person name="Okamura Y."/>
            <person name="Kirsch R."/>
            <person name="Pauchet Y."/>
        </authorList>
    </citation>
    <scope>NUCLEOTIDE SEQUENCE</scope>
    <source>
        <strain evidence="5">MMC_N1</strain>
    </source>
</reference>
<dbReference type="EMBL" id="JAPWTJ010000781">
    <property type="protein sequence ID" value="KAJ8975677.1"/>
    <property type="molecule type" value="Genomic_DNA"/>
</dbReference>
<feature type="compositionally biased region" description="Basic residues" evidence="3">
    <location>
        <begin position="185"/>
        <end position="219"/>
    </location>
</feature>
<feature type="compositionally biased region" description="Polar residues" evidence="3">
    <location>
        <begin position="243"/>
        <end position="252"/>
    </location>
</feature>
<organism evidence="5 6">
    <name type="scientific">Molorchus minor</name>
    <dbReference type="NCBI Taxonomy" id="1323400"/>
    <lineage>
        <taxon>Eukaryota</taxon>
        <taxon>Metazoa</taxon>
        <taxon>Ecdysozoa</taxon>
        <taxon>Arthropoda</taxon>
        <taxon>Hexapoda</taxon>
        <taxon>Insecta</taxon>
        <taxon>Pterygota</taxon>
        <taxon>Neoptera</taxon>
        <taxon>Endopterygota</taxon>
        <taxon>Coleoptera</taxon>
        <taxon>Polyphaga</taxon>
        <taxon>Cucujiformia</taxon>
        <taxon>Chrysomeloidea</taxon>
        <taxon>Cerambycidae</taxon>
        <taxon>Lamiinae</taxon>
        <taxon>Monochamini</taxon>
        <taxon>Molorchus</taxon>
    </lineage>
</organism>
<dbReference type="InterPro" id="IPR000504">
    <property type="entry name" value="RRM_dom"/>
</dbReference>
<evidence type="ECO:0000313" key="5">
    <source>
        <dbReference type="EMBL" id="KAJ8975677.1"/>
    </source>
</evidence>
<dbReference type="CDD" id="cd12337">
    <property type="entry name" value="RRM1_SRSF4_like"/>
    <property type="match status" value="1"/>
</dbReference>
<dbReference type="InterPro" id="IPR012677">
    <property type="entry name" value="Nucleotide-bd_a/b_plait_sf"/>
</dbReference>
<sequence>MKMGTRVFVGGLTYKVRERDIEKFFRKYGKIKEVSMKNGFAFVEFDDHRDADDAIYELNGRDLLGEKVSVERARGTPRGSDQWRGSLGGSRSYGKPPQRRDNLDMDLHKRTRYRIYVDNLSSRISWQDLKDYMRQAGEVTFADAHKQRRNEGFASYKDMKNVIEKLDGTELNGRKIKLVEDRQSKRSRSKSRSSSRSRSRSRSSRSRRSASKRSSKSRSRTPNVKARDKSDRSRSSKSDSRSQSPNTTRDDI</sequence>